<dbReference type="OrthoDB" id="2745105at2759"/>
<feature type="transmembrane region" description="Helical" evidence="1">
    <location>
        <begin position="231"/>
        <end position="258"/>
    </location>
</feature>
<feature type="transmembrane region" description="Helical" evidence="1">
    <location>
        <begin position="159"/>
        <end position="179"/>
    </location>
</feature>
<dbReference type="InterPro" id="IPR045339">
    <property type="entry name" value="DUF6534"/>
</dbReference>
<dbReference type="Proteomes" id="UP000076761">
    <property type="component" value="Unassembled WGS sequence"/>
</dbReference>
<dbReference type="InParanoid" id="A0A165R423"/>
<sequence>MKFLIFHSTGPIYHWVISCLVSTSVCNTYIRVTPAQPIMNNELPASNITSLFIGFIVSTALYGVTCGQAICYQLKYSREDRLGMRILVVLLWFIDTVEQSFMMETMWYYLIYRCGRKPSCFHTANWSLIFHAVPTEIAVVIVQWIFVRRIWIVSEHKRSTYLFTLPIISGTGLAVAYVWKCYKLPAFQDAYKLEWIPVVVAACRTSTDISIAVSMYMLLKTRSGEMWKGSFMRVIADFTLITGIVTSVATAGYLVALIVKPSSLSYVGIYYVYGKLHVNTVLTGLNARGLLRDLAKEPFLMPSSKQRWQKIFTNPSSLIRSRSGLGLNAV</sequence>
<keyword evidence="1" id="KW-0472">Membrane</keyword>
<evidence type="ECO:0000256" key="1">
    <source>
        <dbReference type="SAM" id="Phobius"/>
    </source>
</evidence>
<feature type="transmembrane region" description="Helical" evidence="1">
    <location>
        <begin position="86"/>
        <end position="108"/>
    </location>
</feature>
<accession>A0A165R423</accession>
<dbReference type="Pfam" id="PF20152">
    <property type="entry name" value="DUF6534"/>
    <property type="match status" value="1"/>
</dbReference>
<organism evidence="3 4">
    <name type="scientific">Neolentinus lepideus HHB14362 ss-1</name>
    <dbReference type="NCBI Taxonomy" id="1314782"/>
    <lineage>
        <taxon>Eukaryota</taxon>
        <taxon>Fungi</taxon>
        <taxon>Dikarya</taxon>
        <taxon>Basidiomycota</taxon>
        <taxon>Agaricomycotina</taxon>
        <taxon>Agaricomycetes</taxon>
        <taxon>Gloeophyllales</taxon>
        <taxon>Gloeophyllaceae</taxon>
        <taxon>Neolentinus</taxon>
    </lineage>
</organism>
<evidence type="ECO:0000313" key="4">
    <source>
        <dbReference type="Proteomes" id="UP000076761"/>
    </source>
</evidence>
<feature type="transmembrane region" description="Helical" evidence="1">
    <location>
        <begin position="12"/>
        <end position="30"/>
    </location>
</feature>
<feature type="transmembrane region" description="Helical" evidence="1">
    <location>
        <begin position="199"/>
        <end position="219"/>
    </location>
</feature>
<keyword evidence="4" id="KW-1185">Reference proteome</keyword>
<evidence type="ECO:0000259" key="2">
    <source>
        <dbReference type="Pfam" id="PF20152"/>
    </source>
</evidence>
<dbReference type="PANTHER" id="PTHR40465">
    <property type="entry name" value="CHROMOSOME 1, WHOLE GENOME SHOTGUN SEQUENCE"/>
    <property type="match status" value="1"/>
</dbReference>
<dbReference type="PANTHER" id="PTHR40465:SF1">
    <property type="entry name" value="DUF6534 DOMAIN-CONTAINING PROTEIN"/>
    <property type="match status" value="1"/>
</dbReference>
<evidence type="ECO:0000313" key="3">
    <source>
        <dbReference type="EMBL" id="KZT23275.1"/>
    </source>
</evidence>
<proteinExistence type="predicted"/>
<reference evidence="3 4" key="1">
    <citation type="journal article" date="2016" name="Mol. Biol. Evol.">
        <title>Comparative Genomics of Early-Diverging Mushroom-Forming Fungi Provides Insights into the Origins of Lignocellulose Decay Capabilities.</title>
        <authorList>
            <person name="Nagy L.G."/>
            <person name="Riley R."/>
            <person name="Tritt A."/>
            <person name="Adam C."/>
            <person name="Daum C."/>
            <person name="Floudas D."/>
            <person name="Sun H."/>
            <person name="Yadav J.S."/>
            <person name="Pangilinan J."/>
            <person name="Larsson K.H."/>
            <person name="Matsuura K."/>
            <person name="Barry K."/>
            <person name="Labutti K."/>
            <person name="Kuo R."/>
            <person name="Ohm R.A."/>
            <person name="Bhattacharya S.S."/>
            <person name="Shirouzu T."/>
            <person name="Yoshinaga Y."/>
            <person name="Martin F.M."/>
            <person name="Grigoriev I.V."/>
            <person name="Hibbett D.S."/>
        </authorList>
    </citation>
    <scope>NUCLEOTIDE SEQUENCE [LARGE SCALE GENOMIC DNA]</scope>
    <source>
        <strain evidence="3 4">HHB14362 ss-1</strain>
    </source>
</reference>
<feature type="transmembrane region" description="Helical" evidence="1">
    <location>
        <begin position="270"/>
        <end position="291"/>
    </location>
</feature>
<dbReference type="EMBL" id="KV425586">
    <property type="protein sequence ID" value="KZT23275.1"/>
    <property type="molecule type" value="Genomic_DNA"/>
</dbReference>
<keyword evidence="1" id="KW-1133">Transmembrane helix</keyword>
<dbReference type="AlphaFoldDB" id="A0A165R423"/>
<feature type="domain" description="DUF6534" evidence="2">
    <location>
        <begin position="206"/>
        <end position="288"/>
    </location>
</feature>
<name>A0A165R423_9AGAM</name>
<dbReference type="PROSITE" id="PS51257">
    <property type="entry name" value="PROKAR_LIPOPROTEIN"/>
    <property type="match status" value="1"/>
</dbReference>
<keyword evidence="1" id="KW-0812">Transmembrane</keyword>
<protein>
    <recommendedName>
        <fullName evidence="2">DUF6534 domain-containing protein</fullName>
    </recommendedName>
</protein>
<gene>
    <name evidence="3" type="ORF">NEOLEDRAFT_1243277</name>
</gene>
<feature type="transmembrane region" description="Helical" evidence="1">
    <location>
        <begin position="128"/>
        <end position="147"/>
    </location>
</feature>
<feature type="transmembrane region" description="Helical" evidence="1">
    <location>
        <begin position="50"/>
        <end position="74"/>
    </location>
</feature>